<dbReference type="AlphaFoldDB" id="A0A848LBX6"/>
<proteinExistence type="inferred from homology"/>
<dbReference type="InterPro" id="IPR036942">
    <property type="entry name" value="Beta-barrel_TonB_sf"/>
</dbReference>
<comment type="subcellular location">
    <subcellularLocation>
        <location evidence="1 12">Cell outer membrane</location>
        <topology evidence="1 12">Multi-pass membrane protein</topology>
    </subcellularLocation>
</comment>
<keyword evidence="8" id="KW-0406">Ion transport</keyword>
<keyword evidence="9 13" id="KW-0798">TonB box</keyword>
<sequence length="946" mass="102581">MLDPRDKASQVALRTSTFVWNRWMASCMAAGVLLLPAQGTWAQESGGAPGGTPQGTGETPQGAAVQGTAETARGGAVQGKVTTSYGDPLPGVMVVVQGAKRTAVTNYEGVYAVKDLPPGQYTLRAEAEGFKSQRSRVSVGEAPVTLDFSLEMDLMNSEEIVVTAQVPDRKVRSSSAISTLSSEEIAARMPRSTADLMRIVPGFYVESSGGEVGGNLFVRGLPADGSYRYVSLMEDGMPVFDSTELFFVNNDIFVRVDENLDRVEAVRGGNAALYGSNAPGGVVNFINKTGGETLAGTFKASSATGGLFRYDANINGPLGNDWFFSVGGFYRYDNGVRYPGFPASNGGQLKANLQRNINLDSATGHARVTLKYLNDRNTFYLPLPLRGRFDSAGKLTDYDFVDGFPLEGTLTSPDGVNAQVPLPEGGRLTLPLDNGQQQVGGSVMAELRFYFPEARIEVQNNTRAMQFDHSWNAVLPFSLQDADTWARSVVGEGTPYRIVCSRLEGSPEFGTGGCGSQNNLVALGGQWLVQKPMSNISNQLKLTQYADLGPTQHTFTGGLYLGYYTAGNRWYFNDVVTDVLTRPHYLDLQVLDDTGAVVRGVTQNGFRSYLGSYTNGDGDATIIAAFLGDEVKVGDKLRIDLAGRVERNGYIQFVERTAGVDLGDPTTSADDNVTRGTGNIQRVGVSFTDWALSGGVNYALSDSASVYARSSRGYKMPLLDQLLTATNPSDPSFPRTPETLWQNEAGIKVGGPWYALAAVAYWMQIQNFPSQDARVDPDTGETRFVTVYAGKARTLGLELEGAIQPIKYFRGQGMLTLQNPRYSEFFEGAEDFSGNRIRRIPQVITDLSGTFMYENANLTVNWNYVGHRFSNNANTVDLPGFGQFNVSAGYTYERFTLSLQLLNALNSTGLTEGNPRVDETQGAQSDLFLARPVLPRRFLVSLSAQL</sequence>
<dbReference type="PROSITE" id="PS52016">
    <property type="entry name" value="TONB_DEPENDENT_REC_3"/>
    <property type="match status" value="1"/>
</dbReference>
<keyword evidence="6 15" id="KW-0732">Signal</keyword>
<evidence type="ECO:0000256" key="6">
    <source>
        <dbReference type="ARBA" id="ARBA00022729"/>
    </source>
</evidence>
<keyword evidence="11 12" id="KW-0998">Cell outer membrane</keyword>
<dbReference type="GO" id="GO:0015344">
    <property type="term" value="F:siderophore uptake transmembrane transporter activity"/>
    <property type="evidence" value="ECO:0007669"/>
    <property type="project" value="TreeGrafter"/>
</dbReference>
<evidence type="ECO:0000256" key="10">
    <source>
        <dbReference type="ARBA" id="ARBA00023136"/>
    </source>
</evidence>
<feature type="region of interest" description="Disordered" evidence="14">
    <location>
        <begin position="43"/>
        <end position="82"/>
    </location>
</feature>
<keyword evidence="5 12" id="KW-0812">Transmembrane</keyword>
<evidence type="ECO:0000256" key="7">
    <source>
        <dbReference type="ARBA" id="ARBA00023004"/>
    </source>
</evidence>
<keyword evidence="2 12" id="KW-0813">Transport</keyword>
<feature type="chain" id="PRO_5032697659" evidence="15">
    <location>
        <begin position="43"/>
        <end position="946"/>
    </location>
</feature>
<feature type="signal peptide" evidence="15">
    <location>
        <begin position="1"/>
        <end position="42"/>
    </location>
</feature>
<dbReference type="SUPFAM" id="SSF49464">
    <property type="entry name" value="Carboxypeptidase regulatory domain-like"/>
    <property type="match status" value="1"/>
</dbReference>
<evidence type="ECO:0000256" key="2">
    <source>
        <dbReference type="ARBA" id="ARBA00022448"/>
    </source>
</evidence>
<name>A0A848LBX6_9BACT</name>
<dbReference type="Proteomes" id="UP000518300">
    <property type="component" value="Unassembled WGS sequence"/>
</dbReference>
<evidence type="ECO:0000256" key="4">
    <source>
        <dbReference type="ARBA" id="ARBA00022496"/>
    </source>
</evidence>
<evidence type="ECO:0000256" key="11">
    <source>
        <dbReference type="ARBA" id="ARBA00023237"/>
    </source>
</evidence>
<dbReference type="EMBL" id="JABBJJ010000014">
    <property type="protein sequence ID" value="NMO14213.1"/>
    <property type="molecule type" value="Genomic_DNA"/>
</dbReference>
<dbReference type="InterPro" id="IPR039426">
    <property type="entry name" value="TonB-dep_rcpt-like"/>
</dbReference>
<dbReference type="InterPro" id="IPR037066">
    <property type="entry name" value="Plug_dom_sf"/>
</dbReference>
<evidence type="ECO:0000259" key="16">
    <source>
        <dbReference type="Pfam" id="PF00593"/>
    </source>
</evidence>
<dbReference type="Pfam" id="PF07715">
    <property type="entry name" value="Plug"/>
    <property type="match status" value="1"/>
</dbReference>
<evidence type="ECO:0000256" key="8">
    <source>
        <dbReference type="ARBA" id="ARBA00023065"/>
    </source>
</evidence>
<dbReference type="InterPro" id="IPR000531">
    <property type="entry name" value="Beta-barrel_TonB"/>
</dbReference>
<dbReference type="Gene3D" id="2.40.170.20">
    <property type="entry name" value="TonB-dependent receptor, beta-barrel domain"/>
    <property type="match status" value="1"/>
</dbReference>
<dbReference type="InterPro" id="IPR012910">
    <property type="entry name" value="Plug_dom"/>
</dbReference>
<evidence type="ECO:0000256" key="14">
    <source>
        <dbReference type="SAM" id="MobiDB-lite"/>
    </source>
</evidence>
<evidence type="ECO:0000256" key="3">
    <source>
        <dbReference type="ARBA" id="ARBA00022452"/>
    </source>
</evidence>
<dbReference type="Gene3D" id="2.170.130.10">
    <property type="entry name" value="TonB-dependent receptor, plug domain"/>
    <property type="match status" value="1"/>
</dbReference>
<feature type="domain" description="TonB-dependent receptor-like beta-barrel" evidence="16">
    <location>
        <begin position="468"/>
        <end position="903"/>
    </location>
</feature>
<evidence type="ECO:0000256" key="15">
    <source>
        <dbReference type="SAM" id="SignalP"/>
    </source>
</evidence>
<dbReference type="Pfam" id="PF00593">
    <property type="entry name" value="TonB_dep_Rec_b-barrel"/>
    <property type="match status" value="1"/>
</dbReference>
<dbReference type="PANTHER" id="PTHR32552">
    <property type="entry name" value="FERRICHROME IRON RECEPTOR-RELATED"/>
    <property type="match status" value="1"/>
</dbReference>
<protein>
    <submittedName>
        <fullName evidence="18">TonB-dependent receptor</fullName>
    </submittedName>
</protein>
<dbReference type="InterPro" id="IPR008969">
    <property type="entry name" value="CarboxyPept-like_regulatory"/>
</dbReference>
<keyword evidence="10 12" id="KW-0472">Membrane</keyword>
<dbReference type="RefSeq" id="WP_169343510.1">
    <property type="nucleotide sequence ID" value="NZ_JABBJJ010000014.1"/>
</dbReference>
<evidence type="ECO:0000256" key="5">
    <source>
        <dbReference type="ARBA" id="ARBA00022692"/>
    </source>
</evidence>
<keyword evidence="18" id="KW-0675">Receptor</keyword>
<dbReference type="Gene3D" id="2.60.40.1120">
    <property type="entry name" value="Carboxypeptidase-like, regulatory domain"/>
    <property type="match status" value="1"/>
</dbReference>
<organism evidence="18 19">
    <name type="scientific">Pyxidicoccus fallax</name>
    <dbReference type="NCBI Taxonomy" id="394095"/>
    <lineage>
        <taxon>Bacteria</taxon>
        <taxon>Pseudomonadati</taxon>
        <taxon>Myxococcota</taxon>
        <taxon>Myxococcia</taxon>
        <taxon>Myxococcales</taxon>
        <taxon>Cystobacterineae</taxon>
        <taxon>Myxococcaceae</taxon>
        <taxon>Pyxidicoccus</taxon>
    </lineage>
</organism>
<keyword evidence="4" id="KW-0410">Iron transport</keyword>
<comment type="caution">
    <text evidence="18">The sequence shown here is derived from an EMBL/GenBank/DDBJ whole genome shotgun (WGS) entry which is preliminary data.</text>
</comment>
<accession>A0A848LBX6</accession>
<keyword evidence="7" id="KW-0408">Iron</keyword>
<evidence type="ECO:0000256" key="12">
    <source>
        <dbReference type="PROSITE-ProRule" id="PRU01360"/>
    </source>
</evidence>
<dbReference type="SUPFAM" id="SSF56935">
    <property type="entry name" value="Porins"/>
    <property type="match status" value="1"/>
</dbReference>
<dbReference type="GO" id="GO:0009279">
    <property type="term" value="C:cell outer membrane"/>
    <property type="evidence" value="ECO:0007669"/>
    <property type="project" value="UniProtKB-SubCell"/>
</dbReference>
<reference evidence="18 19" key="1">
    <citation type="submission" date="2020-04" db="EMBL/GenBank/DDBJ databases">
        <title>Draft genome of Pyxidicoccus fallax type strain.</title>
        <authorList>
            <person name="Whitworth D.E."/>
        </authorList>
    </citation>
    <scope>NUCLEOTIDE SEQUENCE [LARGE SCALE GENOMIC DNA]</scope>
    <source>
        <strain evidence="18 19">DSM 14698</strain>
    </source>
</reference>
<keyword evidence="19" id="KW-1185">Reference proteome</keyword>
<evidence type="ECO:0000256" key="1">
    <source>
        <dbReference type="ARBA" id="ARBA00004571"/>
    </source>
</evidence>
<evidence type="ECO:0000313" key="19">
    <source>
        <dbReference type="Proteomes" id="UP000518300"/>
    </source>
</evidence>
<evidence type="ECO:0000313" key="18">
    <source>
        <dbReference type="EMBL" id="NMO14213.1"/>
    </source>
</evidence>
<keyword evidence="3 12" id="KW-1134">Transmembrane beta strand</keyword>
<dbReference type="PANTHER" id="PTHR32552:SF89">
    <property type="entry name" value="CATECHOLATE SIDEROPHORE RECEPTOR FIU"/>
    <property type="match status" value="1"/>
</dbReference>
<gene>
    <name evidence="18" type="ORF">HG543_04980</name>
</gene>
<feature type="domain" description="TonB-dependent receptor plug" evidence="17">
    <location>
        <begin position="172"/>
        <end position="282"/>
    </location>
</feature>
<evidence type="ECO:0000256" key="13">
    <source>
        <dbReference type="RuleBase" id="RU003357"/>
    </source>
</evidence>
<evidence type="ECO:0000259" key="17">
    <source>
        <dbReference type="Pfam" id="PF07715"/>
    </source>
</evidence>
<comment type="similarity">
    <text evidence="12 13">Belongs to the TonB-dependent receptor family.</text>
</comment>
<evidence type="ECO:0000256" key="9">
    <source>
        <dbReference type="ARBA" id="ARBA00023077"/>
    </source>
</evidence>
<dbReference type="Pfam" id="PF13620">
    <property type="entry name" value="CarboxypepD_reg"/>
    <property type="match status" value="1"/>
</dbReference>